<sequence>MHYAHRVALPVCLTCLKNTIKNVFVEFFSKIIFCVNSRKQNKLFIMLY</sequence>
<evidence type="ECO:0000313" key="1">
    <source>
        <dbReference type="EMBL" id="JAH36810.1"/>
    </source>
</evidence>
<organism evidence="1">
    <name type="scientific">Anguilla anguilla</name>
    <name type="common">European freshwater eel</name>
    <name type="synonym">Muraena anguilla</name>
    <dbReference type="NCBI Taxonomy" id="7936"/>
    <lineage>
        <taxon>Eukaryota</taxon>
        <taxon>Metazoa</taxon>
        <taxon>Chordata</taxon>
        <taxon>Craniata</taxon>
        <taxon>Vertebrata</taxon>
        <taxon>Euteleostomi</taxon>
        <taxon>Actinopterygii</taxon>
        <taxon>Neopterygii</taxon>
        <taxon>Teleostei</taxon>
        <taxon>Anguilliformes</taxon>
        <taxon>Anguillidae</taxon>
        <taxon>Anguilla</taxon>
    </lineage>
</organism>
<proteinExistence type="predicted"/>
<reference evidence="1" key="1">
    <citation type="submission" date="2014-11" db="EMBL/GenBank/DDBJ databases">
        <authorList>
            <person name="Amaro Gonzalez C."/>
        </authorList>
    </citation>
    <scope>NUCLEOTIDE SEQUENCE</scope>
</reference>
<protein>
    <submittedName>
        <fullName evidence="1">Uncharacterized protein</fullName>
    </submittedName>
</protein>
<dbReference type="EMBL" id="GBXM01071767">
    <property type="protein sequence ID" value="JAH36810.1"/>
    <property type="molecule type" value="Transcribed_RNA"/>
</dbReference>
<name>A0A0E9S828_ANGAN</name>
<accession>A0A0E9S828</accession>
<reference evidence="1" key="2">
    <citation type="journal article" date="2015" name="Fish Shellfish Immunol.">
        <title>Early steps in the European eel (Anguilla anguilla)-Vibrio vulnificus interaction in the gills: Role of the RtxA13 toxin.</title>
        <authorList>
            <person name="Callol A."/>
            <person name="Pajuelo D."/>
            <person name="Ebbesson L."/>
            <person name="Teles M."/>
            <person name="MacKenzie S."/>
            <person name="Amaro C."/>
        </authorList>
    </citation>
    <scope>NUCLEOTIDE SEQUENCE</scope>
</reference>
<dbReference type="AlphaFoldDB" id="A0A0E9S828"/>